<dbReference type="SUPFAM" id="SSF52540">
    <property type="entry name" value="P-loop containing nucleoside triphosphate hydrolases"/>
    <property type="match status" value="1"/>
</dbReference>
<evidence type="ECO:0000313" key="1">
    <source>
        <dbReference type="EMBL" id="AXI10765.1"/>
    </source>
</evidence>
<dbReference type="Proteomes" id="UP000253908">
    <property type="component" value="Chromosome"/>
</dbReference>
<dbReference type="AlphaFoldDB" id="A0A345PL85"/>
<reference evidence="2" key="1">
    <citation type="submission" date="2017-11" db="EMBL/GenBank/DDBJ databases">
        <authorList>
            <person name="Zhu W."/>
        </authorList>
    </citation>
    <scope>NUCLEOTIDE SEQUENCE [LARGE SCALE GENOMIC DNA]</scope>
    <source>
        <strain evidence="2">160</strain>
    </source>
</reference>
<dbReference type="Gene3D" id="3.40.50.300">
    <property type="entry name" value="P-loop containing nucleotide triphosphate hydrolases"/>
    <property type="match status" value="1"/>
</dbReference>
<dbReference type="EMBL" id="CP024848">
    <property type="protein sequence ID" value="AXI10765.1"/>
    <property type="molecule type" value="Genomic_DNA"/>
</dbReference>
<proteinExistence type="predicted"/>
<dbReference type="OrthoDB" id="5430844at2"/>
<sequence length="311" mass="35160">MIDTVKEVGYKAFGFNISSDIPLSELPQINLTENQVNIEVKITDLSQLWSQLAIPNQYFVVKEDMVLFHVPDVAIYLVKNGQEIMVDPIKGSHEDQIRLYILGTCMGALLIQRGILPLHGSAIAIEGKAYAIVGDSGAGKSTLASAFLKRGYQLLSDDVIPVTLSMENIPIVTPAYPQQKLWLESLNQFGMESTELRPIIERETKFAVPVSAQFVKEPMPLAGVFELIKTDKEDIAVFPNEKMERFYTIFSHTYRNFIVTRAGLMEWHFGMSAKMMKHLEIYQLHRPTSRFTAHELVDLILTRINKGEKIT</sequence>
<accession>A0A345PL85</accession>
<gene>
    <name evidence="1" type="ORF">CUC15_18235</name>
</gene>
<dbReference type="InterPro" id="IPR027417">
    <property type="entry name" value="P-loop_NTPase"/>
</dbReference>
<protein>
    <submittedName>
        <fullName evidence="1">Aldolase</fullName>
    </submittedName>
</protein>
<dbReference type="SUPFAM" id="SSF53795">
    <property type="entry name" value="PEP carboxykinase-like"/>
    <property type="match status" value="1"/>
</dbReference>
<dbReference type="KEGG" id="ocn:CUC15_18235"/>
<evidence type="ECO:0000313" key="2">
    <source>
        <dbReference type="Proteomes" id="UP000253908"/>
    </source>
</evidence>
<name>A0A345PL85_9BACI</name>
<organism evidence="1 2">
    <name type="scientific">Oceanobacillus zhaokaii</name>
    <dbReference type="NCBI Taxonomy" id="2052660"/>
    <lineage>
        <taxon>Bacteria</taxon>
        <taxon>Bacillati</taxon>
        <taxon>Bacillota</taxon>
        <taxon>Bacilli</taxon>
        <taxon>Bacillales</taxon>
        <taxon>Bacillaceae</taxon>
        <taxon>Oceanobacillus</taxon>
    </lineage>
</organism>
<keyword evidence="2" id="KW-1185">Reference proteome</keyword>
<dbReference type="RefSeq" id="WP_114918049.1">
    <property type="nucleotide sequence ID" value="NZ_CP024848.1"/>
</dbReference>